<evidence type="ECO:0000313" key="2">
    <source>
        <dbReference type="EMBL" id="KKN45304.1"/>
    </source>
</evidence>
<sequence>MAYEDWQKENQQAGGFDKWYAGHASRLRLDPNPDDPQHFYDYRAAYAAGAEPDYKTKHWPSEFKTEGHPRMVVGGVNTKTGKPDGFKTWKAESVPEAGGKFRGAGATGTWEEPTLLGGTLKEFGKGLISSELGVAKATVGTAKAATELMRKIPAIDIAYRGVEKITGKTFKEEQAKMKANIASVQERFAMTHDGTGAWAGRVIGEAIPYMANAMAGGYAVGPVGAAAVGFTIEGDNAYDAAITTGAPEGQAQRERVIVGSINAAIEALQIGRLMKFHQAGKHSIKGFIQLVKDKAYKQMFTTGKQFGADILKLSIENAIEGFSQEGVSIGVPALFRGEYPKKEDGTIDYWALGERLGEAALAEGVAGGVLGTGGRVQMSTKAVSESIPEAVDELELNMFGHAIPEVLGMQTEERRAYMEALTGKRSMSDMNLQEKEDFMWQLRKDADEAGIDLNILAQGFQPAKELNKQLRSLKRYKEPLSRGAVRRRSSVLKIVDKIGELGQSYLLNQDRMKNLTRMLDGYKDDGPLSRLIQEPMKTATVKAKDASNQLMFNLRESATERGIDISKMTKRKAKPEIIKDFPLSDGEAIGIYWLAQNPKARADIEAMFKEDNIDPDTAIKSVQEYVEKDDDLMYVYRDHRAYFDTMGPRFFDTVDQLDLKGVVREENYLTMLLNKGNEEGTADILQEFTSQFGLVLPGKKHVKERTGAIRDINLDIFSITSQASRSLERFINVAPVAKRVNDLIENPKFKRNLNATTKDQGVKIFKRWLVDSARGTSDYNTTGVERTIKLLRRNAVIYTLGAKVITVMPKQAISLSNAVAKRPAMLPAVLKTVNVMADPRVAKQLEERARTKSSLVRNRSWERDLRAIYNDKNIRKFFEGKSLSPISMRPISWMDRKTVTVVWNSAYDLATADGLEEKQAIKYADDFIETTQPMADATDLPGYFRGGIAEKTFTTFMNQRNQNWQALRHDILGEYRAGEISKSMVMYRFLFSQVLPSVMLGMITRGRLPEDAKEMGLDLASYMITPLIFGGRFIYNLATGEWDPITSEVSTIPARGPEEIVRGVSAAKRGDVRGAVEHGIGAVGAFTGKIPQQALTTTGGMIDLMMGETDDYKRLIYSKYMIEKYGKEEPTTGRATRRAPIRKRSPR</sequence>
<evidence type="ECO:0008006" key="3">
    <source>
        <dbReference type="Google" id="ProtNLM"/>
    </source>
</evidence>
<dbReference type="EMBL" id="LAZR01001398">
    <property type="protein sequence ID" value="KKN45304.1"/>
    <property type="molecule type" value="Genomic_DNA"/>
</dbReference>
<reference evidence="2" key="1">
    <citation type="journal article" date="2015" name="Nature">
        <title>Complex archaea that bridge the gap between prokaryotes and eukaryotes.</title>
        <authorList>
            <person name="Spang A."/>
            <person name="Saw J.H."/>
            <person name="Jorgensen S.L."/>
            <person name="Zaremba-Niedzwiedzka K."/>
            <person name="Martijn J."/>
            <person name="Lind A.E."/>
            <person name="van Eijk R."/>
            <person name="Schleper C."/>
            <person name="Guy L."/>
            <person name="Ettema T.J."/>
        </authorList>
    </citation>
    <scope>NUCLEOTIDE SEQUENCE</scope>
</reference>
<comment type="caution">
    <text evidence="2">The sequence shown here is derived from an EMBL/GenBank/DDBJ whole genome shotgun (WGS) entry which is preliminary data.</text>
</comment>
<organism evidence="2">
    <name type="scientific">marine sediment metagenome</name>
    <dbReference type="NCBI Taxonomy" id="412755"/>
    <lineage>
        <taxon>unclassified sequences</taxon>
        <taxon>metagenomes</taxon>
        <taxon>ecological metagenomes</taxon>
    </lineage>
</organism>
<name>A0A0F9QSB4_9ZZZZ</name>
<protein>
    <recommendedName>
        <fullName evidence="3">Large polyvalent protein associated domain-containing protein</fullName>
    </recommendedName>
</protein>
<accession>A0A0F9QSB4</accession>
<feature type="region of interest" description="Disordered" evidence="1">
    <location>
        <begin position="1128"/>
        <end position="1147"/>
    </location>
</feature>
<dbReference type="AlphaFoldDB" id="A0A0F9QSB4"/>
<feature type="compositionally biased region" description="Basic residues" evidence="1">
    <location>
        <begin position="1135"/>
        <end position="1147"/>
    </location>
</feature>
<proteinExistence type="predicted"/>
<evidence type="ECO:0000256" key="1">
    <source>
        <dbReference type="SAM" id="MobiDB-lite"/>
    </source>
</evidence>
<gene>
    <name evidence="2" type="ORF">LCGC14_0684570</name>
</gene>